<evidence type="ECO:0000313" key="3">
    <source>
        <dbReference type="Proteomes" id="UP000676336"/>
    </source>
</evidence>
<evidence type="ECO:0000256" key="1">
    <source>
        <dbReference type="SAM" id="MobiDB-lite"/>
    </source>
</evidence>
<sequence>CSQLVPVRCGCRRMNKELLCCEINPIKNYRIPCDELCAEIKKNRIVTSSNPLVVQSIAEESKPPADIDKSSLNNKKNRKSSSGEKPTTSNRNVSESQLSNKAILIPTIQQAKITSDKKIPLSQ</sequence>
<feature type="compositionally biased region" description="Basic and acidic residues" evidence="1">
    <location>
        <begin position="59"/>
        <end position="69"/>
    </location>
</feature>
<dbReference type="EMBL" id="CAJOBI010152571">
    <property type="protein sequence ID" value="CAF4817103.1"/>
    <property type="molecule type" value="Genomic_DNA"/>
</dbReference>
<protein>
    <submittedName>
        <fullName evidence="2">Uncharacterized protein</fullName>
    </submittedName>
</protein>
<feature type="compositionally biased region" description="Polar residues" evidence="1">
    <location>
        <begin position="86"/>
        <end position="98"/>
    </location>
</feature>
<name>A0A8S3BGB5_9BILA</name>
<accession>A0A8S3BGB5</accession>
<dbReference type="AlphaFoldDB" id="A0A8S3BGB5"/>
<reference evidence="2" key="1">
    <citation type="submission" date="2021-02" db="EMBL/GenBank/DDBJ databases">
        <authorList>
            <person name="Nowell W R."/>
        </authorList>
    </citation>
    <scope>NUCLEOTIDE SEQUENCE</scope>
</reference>
<proteinExistence type="predicted"/>
<dbReference type="Proteomes" id="UP000676336">
    <property type="component" value="Unassembled WGS sequence"/>
</dbReference>
<comment type="caution">
    <text evidence="2">The sequence shown here is derived from an EMBL/GenBank/DDBJ whole genome shotgun (WGS) entry which is preliminary data.</text>
</comment>
<organism evidence="2 3">
    <name type="scientific">Rotaria magnacalcarata</name>
    <dbReference type="NCBI Taxonomy" id="392030"/>
    <lineage>
        <taxon>Eukaryota</taxon>
        <taxon>Metazoa</taxon>
        <taxon>Spiralia</taxon>
        <taxon>Gnathifera</taxon>
        <taxon>Rotifera</taxon>
        <taxon>Eurotatoria</taxon>
        <taxon>Bdelloidea</taxon>
        <taxon>Philodinida</taxon>
        <taxon>Philodinidae</taxon>
        <taxon>Rotaria</taxon>
    </lineage>
</organism>
<feature type="region of interest" description="Disordered" evidence="1">
    <location>
        <begin position="57"/>
        <end position="98"/>
    </location>
</feature>
<gene>
    <name evidence="2" type="ORF">SMN809_LOCUS47860</name>
</gene>
<feature type="non-terminal residue" evidence="2">
    <location>
        <position position="1"/>
    </location>
</feature>
<evidence type="ECO:0000313" key="2">
    <source>
        <dbReference type="EMBL" id="CAF4817103.1"/>
    </source>
</evidence>